<feature type="transmembrane region" description="Helical" evidence="7">
    <location>
        <begin position="542"/>
        <end position="566"/>
    </location>
</feature>
<dbReference type="Pfam" id="PF01384">
    <property type="entry name" value="PHO4"/>
    <property type="match status" value="1"/>
</dbReference>
<feature type="transmembrane region" description="Helical" evidence="7">
    <location>
        <begin position="145"/>
        <end position="166"/>
    </location>
</feature>
<keyword evidence="3 7" id="KW-0592">Phosphate transport</keyword>
<protein>
    <recommendedName>
        <fullName evidence="7">Phosphate transporter</fullName>
    </recommendedName>
</protein>
<feature type="transmembrane region" description="Helical" evidence="7">
    <location>
        <begin position="178"/>
        <end position="202"/>
    </location>
</feature>
<dbReference type="EMBL" id="ML996700">
    <property type="protein sequence ID" value="KAF2398541.1"/>
    <property type="molecule type" value="Genomic_DNA"/>
</dbReference>
<feature type="transmembrane region" description="Helical" evidence="7">
    <location>
        <begin position="455"/>
        <end position="473"/>
    </location>
</feature>
<evidence type="ECO:0000256" key="4">
    <source>
        <dbReference type="ARBA" id="ARBA00022692"/>
    </source>
</evidence>
<organism evidence="8 9">
    <name type="scientific">Trichodelitschia bisporula</name>
    <dbReference type="NCBI Taxonomy" id="703511"/>
    <lineage>
        <taxon>Eukaryota</taxon>
        <taxon>Fungi</taxon>
        <taxon>Dikarya</taxon>
        <taxon>Ascomycota</taxon>
        <taxon>Pezizomycotina</taxon>
        <taxon>Dothideomycetes</taxon>
        <taxon>Dothideomycetes incertae sedis</taxon>
        <taxon>Phaeotrichales</taxon>
        <taxon>Phaeotrichaceae</taxon>
        <taxon>Trichodelitschia</taxon>
    </lineage>
</organism>
<keyword evidence="6 7" id="KW-0472">Membrane</keyword>
<feature type="transmembrane region" description="Helical" evidence="7">
    <location>
        <begin position="6"/>
        <end position="26"/>
    </location>
</feature>
<feature type="transmembrane region" description="Helical" evidence="7">
    <location>
        <begin position="47"/>
        <end position="67"/>
    </location>
</feature>
<comment type="function">
    <text evidence="7">Sodium-phosphate symporter.</text>
</comment>
<evidence type="ECO:0000313" key="9">
    <source>
        <dbReference type="Proteomes" id="UP000799640"/>
    </source>
</evidence>
<dbReference type="PANTHER" id="PTHR11101:SF80">
    <property type="entry name" value="PHOSPHATE TRANSPORTER"/>
    <property type="match status" value="1"/>
</dbReference>
<dbReference type="OrthoDB" id="260807at2759"/>
<evidence type="ECO:0000256" key="1">
    <source>
        <dbReference type="ARBA" id="ARBA00004141"/>
    </source>
</evidence>
<reference evidence="8" key="1">
    <citation type="journal article" date="2020" name="Stud. Mycol.">
        <title>101 Dothideomycetes genomes: a test case for predicting lifestyles and emergence of pathogens.</title>
        <authorList>
            <person name="Haridas S."/>
            <person name="Albert R."/>
            <person name="Binder M."/>
            <person name="Bloem J."/>
            <person name="Labutti K."/>
            <person name="Salamov A."/>
            <person name="Andreopoulos B."/>
            <person name="Baker S."/>
            <person name="Barry K."/>
            <person name="Bills G."/>
            <person name="Bluhm B."/>
            <person name="Cannon C."/>
            <person name="Castanera R."/>
            <person name="Culley D."/>
            <person name="Daum C."/>
            <person name="Ezra D."/>
            <person name="Gonzalez J."/>
            <person name="Henrissat B."/>
            <person name="Kuo A."/>
            <person name="Liang C."/>
            <person name="Lipzen A."/>
            <person name="Lutzoni F."/>
            <person name="Magnuson J."/>
            <person name="Mondo S."/>
            <person name="Nolan M."/>
            <person name="Ohm R."/>
            <person name="Pangilinan J."/>
            <person name="Park H.-J."/>
            <person name="Ramirez L."/>
            <person name="Alfaro M."/>
            <person name="Sun H."/>
            <person name="Tritt A."/>
            <person name="Yoshinaga Y."/>
            <person name="Zwiers L.-H."/>
            <person name="Turgeon B."/>
            <person name="Goodwin S."/>
            <person name="Spatafora J."/>
            <person name="Crous P."/>
            <person name="Grigoriev I."/>
        </authorList>
    </citation>
    <scope>NUCLEOTIDE SEQUENCE</scope>
    <source>
        <strain evidence="8">CBS 262.69</strain>
    </source>
</reference>
<feature type="transmembrane region" description="Helical" evidence="7">
    <location>
        <begin position="87"/>
        <end position="106"/>
    </location>
</feature>
<comment type="similarity">
    <text evidence="7">Belongs to the inorganic phosphate transporter (PiT) (TC 2.A.20) family.</text>
</comment>
<dbReference type="GO" id="GO:0005315">
    <property type="term" value="F:phosphate transmembrane transporter activity"/>
    <property type="evidence" value="ECO:0007669"/>
    <property type="project" value="InterPro"/>
</dbReference>
<gene>
    <name evidence="8" type="ORF">EJ06DRAFT_114096</name>
</gene>
<name>A0A6G1HRK6_9PEZI</name>
<evidence type="ECO:0000313" key="8">
    <source>
        <dbReference type="EMBL" id="KAF2398541.1"/>
    </source>
</evidence>
<comment type="subcellular location">
    <subcellularLocation>
        <location evidence="1 7">Membrane</location>
        <topology evidence="1 7">Multi-pass membrane protein</topology>
    </subcellularLocation>
</comment>
<keyword evidence="4 7" id="KW-0812">Transmembrane</keyword>
<evidence type="ECO:0000256" key="7">
    <source>
        <dbReference type="RuleBase" id="RU363058"/>
    </source>
</evidence>
<dbReference type="PANTHER" id="PTHR11101">
    <property type="entry name" value="PHOSPHATE TRANSPORTER"/>
    <property type="match status" value="1"/>
</dbReference>
<evidence type="ECO:0000256" key="5">
    <source>
        <dbReference type="ARBA" id="ARBA00022989"/>
    </source>
</evidence>
<sequence length="578" mass="61978">MILHAYDYLFAIGVIFAFLDAWNIGANDVANSFATSVSSRSLTMMQAMLIATVCEFAGAMAVGARVAETIRTKIIPPKLYAANPAMLMLAMVCAVVGSSTYLTIATRLGMPVSTTHSIMGGVIGAGVASVGAAQINWGWTGVSAVFAAWAIAPGLAGAFGAIIFLITKYGVMRRKNPVKAAFITIPFYFILTSSLVAMLIVWKGASSKIKLTNAQVTGTIIGVGFGMGALVTIFFLPYLWRKLIQGDWQLKWYHIPLGPLVLRRGEIPPNPGHDLVKNYYAGHLTVEQLEAKRVAALADPEAALRAPVGDEKLATDATTAKGSDDGSAGPVHHVHHEKPVYKSMIGEKPEGPWYSAVGLFWWAKRIFLHGVDKDVVGSQGGQSFLSGDLEAMHARAEHHDNEAEYMFSFLQVLTAATASFAHGANDVSNAVGPFATIFLIWHTGQLGSKTPVPDWILAFGGVAIILGLWLYGYNIMRNLGNRITLHSPSRGFSMELGSAITVILATRLKLPVSTTQCISGATVGVGLCSGDWRTINWRMVAWIYMGWIITLPVTGIISGCLMGIIINAPRWGLAQGAK</sequence>
<accession>A0A6G1HRK6</accession>
<proteinExistence type="inferred from homology"/>
<dbReference type="AlphaFoldDB" id="A0A6G1HRK6"/>
<evidence type="ECO:0000256" key="2">
    <source>
        <dbReference type="ARBA" id="ARBA00022448"/>
    </source>
</evidence>
<evidence type="ECO:0000256" key="3">
    <source>
        <dbReference type="ARBA" id="ARBA00022592"/>
    </source>
</evidence>
<dbReference type="GO" id="GO:0016020">
    <property type="term" value="C:membrane"/>
    <property type="evidence" value="ECO:0007669"/>
    <property type="project" value="UniProtKB-SubCell"/>
</dbReference>
<dbReference type="InterPro" id="IPR001204">
    <property type="entry name" value="Phos_transporter"/>
</dbReference>
<dbReference type="Proteomes" id="UP000799640">
    <property type="component" value="Unassembled WGS sequence"/>
</dbReference>
<dbReference type="GO" id="GO:0035435">
    <property type="term" value="P:phosphate ion transmembrane transport"/>
    <property type="evidence" value="ECO:0007669"/>
    <property type="project" value="TreeGrafter"/>
</dbReference>
<keyword evidence="5 7" id="KW-1133">Transmembrane helix</keyword>
<evidence type="ECO:0000256" key="6">
    <source>
        <dbReference type="ARBA" id="ARBA00023136"/>
    </source>
</evidence>
<keyword evidence="2 7" id="KW-0813">Transport</keyword>
<keyword evidence="9" id="KW-1185">Reference proteome</keyword>
<feature type="transmembrane region" description="Helical" evidence="7">
    <location>
        <begin position="214"/>
        <end position="240"/>
    </location>
</feature>